<dbReference type="KEGG" id="svp:Pan189_23970"/>
<keyword evidence="1" id="KW-0812">Transmembrane</keyword>
<evidence type="ECO:0000313" key="2">
    <source>
        <dbReference type="EMBL" id="QDT38013.1"/>
    </source>
</evidence>
<evidence type="ECO:0000313" key="3">
    <source>
        <dbReference type="Proteomes" id="UP000317318"/>
    </source>
</evidence>
<gene>
    <name evidence="2" type="ORF">Pan189_23970</name>
</gene>
<dbReference type="InterPro" id="IPR012427">
    <property type="entry name" value="DUF1622"/>
</dbReference>
<keyword evidence="3" id="KW-1185">Reference proteome</keyword>
<name>A0A517R2D9_9PLAN</name>
<dbReference type="EMBL" id="CP036268">
    <property type="protein sequence ID" value="QDT38013.1"/>
    <property type="molecule type" value="Genomic_DNA"/>
</dbReference>
<dbReference type="Proteomes" id="UP000317318">
    <property type="component" value="Chromosome"/>
</dbReference>
<reference evidence="2 3" key="1">
    <citation type="submission" date="2019-02" db="EMBL/GenBank/DDBJ databases">
        <title>Deep-cultivation of Planctomycetes and their phenomic and genomic characterization uncovers novel biology.</title>
        <authorList>
            <person name="Wiegand S."/>
            <person name="Jogler M."/>
            <person name="Boedeker C."/>
            <person name="Pinto D."/>
            <person name="Vollmers J."/>
            <person name="Rivas-Marin E."/>
            <person name="Kohn T."/>
            <person name="Peeters S.H."/>
            <person name="Heuer A."/>
            <person name="Rast P."/>
            <person name="Oberbeckmann S."/>
            <person name="Bunk B."/>
            <person name="Jeske O."/>
            <person name="Meyerdierks A."/>
            <person name="Storesund J.E."/>
            <person name="Kallscheuer N."/>
            <person name="Luecker S."/>
            <person name="Lage O.M."/>
            <person name="Pohl T."/>
            <person name="Merkel B.J."/>
            <person name="Hornburger P."/>
            <person name="Mueller R.-W."/>
            <person name="Bruemmer F."/>
            <person name="Labrenz M."/>
            <person name="Spormann A.M."/>
            <person name="Op den Camp H."/>
            <person name="Overmann J."/>
            <person name="Amann R."/>
            <person name="Jetten M.S.M."/>
            <person name="Mascher T."/>
            <person name="Medema M.H."/>
            <person name="Devos D.P."/>
            <person name="Kaster A.-K."/>
            <person name="Ovreas L."/>
            <person name="Rohde M."/>
            <person name="Galperin M.Y."/>
            <person name="Jogler C."/>
        </authorList>
    </citation>
    <scope>NUCLEOTIDE SEQUENCE [LARGE SCALE GENOMIC DNA]</scope>
    <source>
        <strain evidence="2 3">Pan189</strain>
    </source>
</reference>
<dbReference type="PANTHER" id="PTHR38468:SF1">
    <property type="entry name" value="SLL0939 PROTEIN"/>
    <property type="match status" value="1"/>
</dbReference>
<organism evidence="2 3">
    <name type="scientific">Stratiformator vulcanicus</name>
    <dbReference type="NCBI Taxonomy" id="2527980"/>
    <lineage>
        <taxon>Bacteria</taxon>
        <taxon>Pseudomonadati</taxon>
        <taxon>Planctomycetota</taxon>
        <taxon>Planctomycetia</taxon>
        <taxon>Planctomycetales</taxon>
        <taxon>Planctomycetaceae</taxon>
        <taxon>Stratiformator</taxon>
    </lineage>
</organism>
<accession>A0A517R2D9</accession>
<proteinExistence type="predicted"/>
<feature type="transmembrane region" description="Helical" evidence="1">
    <location>
        <begin position="124"/>
        <end position="144"/>
    </location>
</feature>
<evidence type="ECO:0008006" key="4">
    <source>
        <dbReference type="Google" id="ProtNLM"/>
    </source>
</evidence>
<dbReference type="PANTHER" id="PTHR38468">
    <property type="entry name" value="SLL0939 PROTEIN"/>
    <property type="match status" value="1"/>
</dbReference>
<sequence length="162" mass="18045">MERPPRADNARRTPYKRIMFDTIIPSLLADLTSNGDAYGSWAKPSFVHPLAEWAAAIVETVGLTLLVVLSFHALLRGIWRAATTKDSRLVFRETRSRLIRGILLGLELLVAADIIHTVAVELSFTSVGVLAIIVAIRTFLSFTLEVEMTGKWPWQQEDGEEA</sequence>
<dbReference type="Pfam" id="PF07784">
    <property type="entry name" value="DUF1622"/>
    <property type="match status" value="1"/>
</dbReference>
<evidence type="ECO:0000256" key="1">
    <source>
        <dbReference type="SAM" id="Phobius"/>
    </source>
</evidence>
<feature type="transmembrane region" description="Helical" evidence="1">
    <location>
        <begin position="98"/>
        <end position="118"/>
    </location>
</feature>
<feature type="transmembrane region" description="Helical" evidence="1">
    <location>
        <begin position="53"/>
        <end position="78"/>
    </location>
</feature>
<protein>
    <recommendedName>
        <fullName evidence="4">DUF1622 domain-containing protein</fullName>
    </recommendedName>
</protein>
<dbReference type="AlphaFoldDB" id="A0A517R2D9"/>
<keyword evidence="1" id="KW-0472">Membrane</keyword>
<keyword evidence="1" id="KW-1133">Transmembrane helix</keyword>